<dbReference type="EMBL" id="JBJUIK010000015">
    <property type="protein sequence ID" value="KAL3502921.1"/>
    <property type="molecule type" value="Genomic_DNA"/>
</dbReference>
<accession>A0ABD2Y7D3</accession>
<keyword evidence="3" id="KW-1185">Reference proteome</keyword>
<dbReference type="Proteomes" id="UP001630127">
    <property type="component" value="Unassembled WGS sequence"/>
</dbReference>
<evidence type="ECO:0000256" key="1">
    <source>
        <dbReference type="SAM" id="MobiDB-lite"/>
    </source>
</evidence>
<evidence type="ECO:0000313" key="3">
    <source>
        <dbReference type="Proteomes" id="UP001630127"/>
    </source>
</evidence>
<reference evidence="2 3" key="1">
    <citation type="submission" date="2024-11" db="EMBL/GenBank/DDBJ databases">
        <title>A near-complete genome assembly of Cinchona calisaya.</title>
        <authorList>
            <person name="Lian D.C."/>
            <person name="Zhao X.W."/>
            <person name="Wei L."/>
        </authorList>
    </citation>
    <scope>NUCLEOTIDE SEQUENCE [LARGE SCALE GENOMIC DNA]</scope>
    <source>
        <tissue evidence="2">Nenye</tissue>
    </source>
</reference>
<gene>
    <name evidence="2" type="ORF">ACH5RR_037370</name>
</gene>
<protein>
    <submittedName>
        <fullName evidence="2">Uncharacterized protein</fullName>
    </submittedName>
</protein>
<evidence type="ECO:0000313" key="2">
    <source>
        <dbReference type="EMBL" id="KAL3502921.1"/>
    </source>
</evidence>
<proteinExistence type="predicted"/>
<feature type="region of interest" description="Disordered" evidence="1">
    <location>
        <begin position="158"/>
        <end position="177"/>
    </location>
</feature>
<organism evidence="2 3">
    <name type="scientific">Cinchona calisaya</name>
    <dbReference type="NCBI Taxonomy" id="153742"/>
    <lineage>
        <taxon>Eukaryota</taxon>
        <taxon>Viridiplantae</taxon>
        <taxon>Streptophyta</taxon>
        <taxon>Embryophyta</taxon>
        <taxon>Tracheophyta</taxon>
        <taxon>Spermatophyta</taxon>
        <taxon>Magnoliopsida</taxon>
        <taxon>eudicotyledons</taxon>
        <taxon>Gunneridae</taxon>
        <taxon>Pentapetalae</taxon>
        <taxon>asterids</taxon>
        <taxon>lamiids</taxon>
        <taxon>Gentianales</taxon>
        <taxon>Rubiaceae</taxon>
        <taxon>Cinchonoideae</taxon>
        <taxon>Cinchoneae</taxon>
        <taxon>Cinchona</taxon>
    </lineage>
</organism>
<name>A0ABD2Y7D3_9GENT</name>
<comment type="caution">
    <text evidence="2">The sequence shown here is derived from an EMBL/GenBank/DDBJ whole genome shotgun (WGS) entry which is preliminary data.</text>
</comment>
<sequence>MDSRCHLNQKQHLTLKGKERDNFSWTVDMDQIIGTCFIDQMNQGNKLDGKCAWKPIAYIAVINTLQEKLNITVTKAHNQFPSRLGRNSMTFYILCSSHRIGKIYASCFSQDRGNGEGAQTAFKANAKMDVEECINLEEIFENDPQTLEDDVMNKLLARQRSKSKASSSSDSHGMKRKLTSSQALYKVLGRMTDSLDKYLNSEGPRAKLTT</sequence>
<dbReference type="AlphaFoldDB" id="A0ABD2Y7D3"/>